<evidence type="ECO:0000313" key="2">
    <source>
        <dbReference type="Proteomes" id="UP000198917"/>
    </source>
</evidence>
<proteinExistence type="predicted"/>
<dbReference type="EMBL" id="FNEW01000003">
    <property type="protein sequence ID" value="SDK03715.1"/>
    <property type="molecule type" value="Genomic_DNA"/>
</dbReference>
<dbReference type="AlphaFoldDB" id="A0A7Z7FR50"/>
<name>A0A7Z7FR50_9HYPH</name>
<protein>
    <submittedName>
        <fullName evidence="1">Uncharacterized protein</fullName>
    </submittedName>
</protein>
<comment type="caution">
    <text evidence="1">The sequence shown here is derived from an EMBL/GenBank/DDBJ whole genome shotgun (WGS) entry which is preliminary data.</text>
</comment>
<sequence>MSLSADMPKRVPTNATIKIAYYWGLERCSLFPDEGRWYFVLPTAAQKGMRIVKNAISLAVFFALTVSSSSSQAKEPKFSTRLIISVDEPLTKEGGAVIISGRKVSDDEWRALAADSGPGDAREKAFHISVSSPASIVDFVYPESGTYSFKFQSLPGSNAAPLKTREVLTGSAEVADPETKEQVSWPSMSVIYVESATYNEGWARIFASTFDLAFNSEDKAAVSIERFPAGRVLSLSQSAIVTFVRDSK</sequence>
<organism evidence="1 2">
    <name type="scientific">Agrobacterium fabrum</name>
    <dbReference type="NCBI Taxonomy" id="1176649"/>
    <lineage>
        <taxon>Bacteria</taxon>
        <taxon>Pseudomonadati</taxon>
        <taxon>Pseudomonadota</taxon>
        <taxon>Alphaproteobacteria</taxon>
        <taxon>Hyphomicrobiales</taxon>
        <taxon>Rhizobiaceae</taxon>
        <taxon>Rhizobium/Agrobacterium group</taxon>
        <taxon>Agrobacterium</taxon>
        <taxon>Agrobacterium tumefaciens complex</taxon>
    </lineage>
</organism>
<accession>A0A7Z7FR50</accession>
<dbReference type="Proteomes" id="UP000198917">
    <property type="component" value="Unassembled WGS sequence"/>
</dbReference>
<evidence type="ECO:0000313" key="1">
    <source>
        <dbReference type="EMBL" id="SDK03715.1"/>
    </source>
</evidence>
<reference evidence="1 2" key="1">
    <citation type="submission" date="2016-10" db="EMBL/GenBank/DDBJ databases">
        <authorList>
            <person name="Varghese N."/>
            <person name="Submissions S."/>
        </authorList>
    </citation>
    <scope>NUCLEOTIDE SEQUENCE [LARGE SCALE GENOMIC DNA]</scope>
    <source>
        <strain evidence="1 2">PDC82</strain>
    </source>
</reference>
<gene>
    <name evidence="1" type="ORF">SAMN05428983_3715</name>
</gene>
<dbReference type="RefSeq" id="WP_244520271.1">
    <property type="nucleotide sequence ID" value="NZ_FNEW01000003.1"/>
</dbReference>